<gene>
    <name evidence="1" type="ORF">O6H91_10G054000</name>
</gene>
<organism evidence="1 2">
    <name type="scientific">Diphasiastrum complanatum</name>
    <name type="common">Issler's clubmoss</name>
    <name type="synonym">Lycopodium complanatum</name>
    <dbReference type="NCBI Taxonomy" id="34168"/>
    <lineage>
        <taxon>Eukaryota</taxon>
        <taxon>Viridiplantae</taxon>
        <taxon>Streptophyta</taxon>
        <taxon>Embryophyta</taxon>
        <taxon>Tracheophyta</taxon>
        <taxon>Lycopodiopsida</taxon>
        <taxon>Lycopodiales</taxon>
        <taxon>Lycopodiaceae</taxon>
        <taxon>Lycopodioideae</taxon>
        <taxon>Diphasiastrum</taxon>
    </lineage>
</organism>
<reference evidence="2" key="1">
    <citation type="journal article" date="2024" name="Proc. Natl. Acad. Sci. U.S.A.">
        <title>Extraordinary preservation of gene collinearity over three hundred million years revealed in homosporous lycophytes.</title>
        <authorList>
            <person name="Li C."/>
            <person name="Wickell D."/>
            <person name="Kuo L.Y."/>
            <person name="Chen X."/>
            <person name="Nie B."/>
            <person name="Liao X."/>
            <person name="Peng D."/>
            <person name="Ji J."/>
            <person name="Jenkins J."/>
            <person name="Williams M."/>
            <person name="Shu S."/>
            <person name="Plott C."/>
            <person name="Barry K."/>
            <person name="Rajasekar S."/>
            <person name="Grimwood J."/>
            <person name="Han X."/>
            <person name="Sun S."/>
            <person name="Hou Z."/>
            <person name="He W."/>
            <person name="Dai G."/>
            <person name="Sun C."/>
            <person name="Schmutz J."/>
            <person name="Leebens-Mack J.H."/>
            <person name="Li F.W."/>
            <person name="Wang L."/>
        </authorList>
    </citation>
    <scope>NUCLEOTIDE SEQUENCE [LARGE SCALE GENOMIC DNA]</scope>
    <source>
        <strain evidence="2">cv. PW_Plant_1</strain>
    </source>
</reference>
<dbReference type="EMBL" id="CM055101">
    <property type="protein sequence ID" value="KAJ7541315.1"/>
    <property type="molecule type" value="Genomic_DNA"/>
</dbReference>
<protein>
    <submittedName>
        <fullName evidence="1">Uncharacterized protein</fullName>
    </submittedName>
</protein>
<keyword evidence="2" id="KW-1185">Reference proteome</keyword>
<evidence type="ECO:0000313" key="1">
    <source>
        <dbReference type="EMBL" id="KAJ7541315.1"/>
    </source>
</evidence>
<comment type="caution">
    <text evidence="1">The sequence shown here is derived from an EMBL/GenBank/DDBJ whole genome shotgun (WGS) entry which is preliminary data.</text>
</comment>
<name>A0ACC2CHA8_DIPCM</name>
<sequence length="662" mass="73430">MALSFCYSSSYSSSPSALLPLAINSSCPTMSCSPASSYGTFPPMMRTASSSDSTKNTCRDFCALRRMAAAAAQGRVRVGADRVDVAPLCKISSGYNKSGRVWITRAANEEAGHYSFTGDPVADAQVQERLRRELRDTGMLTFPRNTEKEDHTQARIFKMAANRGDILAVEDMEMEDPCAAEISGEEDCKVEAELGLEEKEIESDRLDLDSSKTSLEGNIEDMEESDVYARFGIRNGREVYQERAYLVGVELKSGNRNLFGIHDSLKELAQLADTAGLKVVGSTYQRLEHPSPKTYISSGKVVEVQTAVRALNVETVIFDDEISPGQLRNLEKTLGKQVRVCDRTALILDIFSQRAATREATLQVDLAQTDYQLPRLTQMWSHLERQAGGMVKGMGEKQIEVDKRILRSRIASLKRELESVRSHRQQYRDRRAAVPIPVISLVGYTNAGKSTLLNKLSGADVLAEDRLFATLDPITKRVELPNGKVCLFTDTVGFIQKLPTQLVAAFRATLEEISDSSLILHVVDISHPMAEQQIKAVEGVLDELEVEHIPSLCIWNKVDKARDPAIMKAEAKRRSNVVCISALTGEGMQDFYDAIESKLKDLLVWIEAVVPYQKGDLVDTIHRLGIVEEEEYMNTGTLVKAHVPLGLSKQLLHLRQPVLSKC</sequence>
<evidence type="ECO:0000313" key="2">
    <source>
        <dbReference type="Proteomes" id="UP001162992"/>
    </source>
</evidence>
<accession>A0ACC2CHA8</accession>
<proteinExistence type="predicted"/>
<dbReference type="Proteomes" id="UP001162992">
    <property type="component" value="Chromosome 10"/>
</dbReference>